<feature type="transmembrane region" description="Helical" evidence="9">
    <location>
        <begin position="316"/>
        <end position="337"/>
    </location>
</feature>
<evidence type="ECO:0000256" key="4">
    <source>
        <dbReference type="ARBA" id="ARBA00022692"/>
    </source>
</evidence>
<dbReference type="InterPro" id="IPR011701">
    <property type="entry name" value="MFS"/>
</dbReference>
<reference evidence="11 12" key="1">
    <citation type="submission" date="2024-09" db="EMBL/GenBank/DDBJ databases">
        <authorList>
            <person name="Sun Q."/>
            <person name="Mori K."/>
        </authorList>
    </citation>
    <scope>NUCLEOTIDE SEQUENCE [LARGE SCALE GENOMIC DNA]</scope>
    <source>
        <strain evidence="11 12">TBRC 0563</strain>
    </source>
</reference>
<keyword evidence="3" id="KW-1003">Cell membrane</keyword>
<dbReference type="SUPFAM" id="SSF103473">
    <property type="entry name" value="MFS general substrate transporter"/>
    <property type="match status" value="1"/>
</dbReference>
<dbReference type="PANTHER" id="PTHR23513:SF9">
    <property type="entry name" value="ENTEROBACTIN EXPORTER ENTS"/>
    <property type="match status" value="1"/>
</dbReference>
<keyword evidence="4 9" id="KW-0812">Transmembrane</keyword>
<dbReference type="InterPro" id="IPR036259">
    <property type="entry name" value="MFS_trans_sf"/>
</dbReference>
<sequence length="421" mass="43207">MAFTHARIPAIARDPRFRALCAAQGVSTFGDALTTLTLILLVTERTHSVPAVGALTVVIAVPGIVIGLVSGAYADRWDRRRTMIAADVLRAVLLGVLASVVLLTSALLPVYAIALAEAAVGTLFNPARAALTQVIVPAGEQVRANSLIQTTTVVGELAGATLAGLLVTTLHTYGVSFAVDAVTFGVSAVLIRAIPRSSPVPAEEHGSTWAAVMDGVRAVRSAPALRALLLVFGALTFALSPMAVLLTPYVVDTLHISTGWVGLIQSGDTAGNILGGVLITLVARRVRPRALIICGMSALAVLIASFAWTTTVAGLLAAYSVFGLLTVVIQTGIGAVTQTEVDNALMGRFIGLMSVVPGIVSVLAMSFSGLAGAALGIRNIFLVSGAVLATTTALAWRAFHRASDDGPAPNSPAAAAVTRRS</sequence>
<evidence type="ECO:0000256" key="9">
    <source>
        <dbReference type="SAM" id="Phobius"/>
    </source>
</evidence>
<gene>
    <name evidence="11" type="ORF">ACFFNX_41400</name>
</gene>
<dbReference type="InterPro" id="IPR020846">
    <property type="entry name" value="MFS_dom"/>
</dbReference>
<feature type="transmembrane region" description="Helical" evidence="9">
    <location>
        <begin position="170"/>
        <end position="191"/>
    </location>
</feature>
<evidence type="ECO:0000256" key="5">
    <source>
        <dbReference type="ARBA" id="ARBA00022989"/>
    </source>
</evidence>
<dbReference type="EMBL" id="JBHLZP010000546">
    <property type="protein sequence ID" value="MFB9838624.1"/>
    <property type="molecule type" value="Genomic_DNA"/>
</dbReference>
<dbReference type="Proteomes" id="UP001589627">
    <property type="component" value="Unassembled WGS sequence"/>
</dbReference>
<feature type="transmembrane region" description="Helical" evidence="9">
    <location>
        <begin position="48"/>
        <end position="70"/>
    </location>
</feature>
<comment type="caution">
    <text evidence="11">The sequence shown here is derived from an EMBL/GenBank/DDBJ whole genome shotgun (WGS) entry which is preliminary data.</text>
</comment>
<feature type="transmembrane region" description="Helical" evidence="9">
    <location>
        <begin position="20"/>
        <end position="42"/>
    </location>
</feature>
<comment type="subcellular location">
    <subcellularLocation>
        <location evidence="1">Cell inner membrane</location>
        <topology evidence="1">Multi-pass membrane protein</topology>
    </subcellularLocation>
</comment>
<evidence type="ECO:0000256" key="1">
    <source>
        <dbReference type="ARBA" id="ARBA00004429"/>
    </source>
</evidence>
<evidence type="ECO:0000256" key="2">
    <source>
        <dbReference type="ARBA" id="ARBA00022448"/>
    </source>
</evidence>
<keyword evidence="2" id="KW-0813">Transport</keyword>
<evidence type="ECO:0000256" key="6">
    <source>
        <dbReference type="ARBA" id="ARBA00023136"/>
    </source>
</evidence>
<feature type="transmembrane region" description="Helical" evidence="9">
    <location>
        <begin position="227"/>
        <end position="251"/>
    </location>
</feature>
<evidence type="ECO:0000313" key="11">
    <source>
        <dbReference type="EMBL" id="MFB9838624.1"/>
    </source>
</evidence>
<evidence type="ECO:0000313" key="12">
    <source>
        <dbReference type="Proteomes" id="UP001589627"/>
    </source>
</evidence>
<evidence type="ECO:0000256" key="7">
    <source>
        <dbReference type="ARBA" id="ARBA00038075"/>
    </source>
</evidence>
<dbReference type="Gene3D" id="1.20.1250.20">
    <property type="entry name" value="MFS general substrate transporter like domains"/>
    <property type="match status" value="2"/>
</dbReference>
<evidence type="ECO:0000256" key="8">
    <source>
        <dbReference type="ARBA" id="ARBA00040914"/>
    </source>
</evidence>
<dbReference type="PROSITE" id="PS50850">
    <property type="entry name" value="MFS"/>
    <property type="match status" value="1"/>
</dbReference>
<feature type="domain" description="Major facilitator superfamily (MFS) profile" evidence="10">
    <location>
        <begin position="1"/>
        <end position="403"/>
    </location>
</feature>
<dbReference type="CDD" id="cd06173">
    <property type="entry name" value="MFS_MefA_like"/>
    <property type="match status" value="1"/>
</dbReference>
<feature type="transmembrane region" description="Helical" evidence="9">
    <location>
        <begin position="263"/>
        <end position="283"/>
    </location>
</feature>
<evidence type="ECO:0000259" key="10">
    <source>
        <dbReference type="PROSITE" id="PS50850"/>
    </source>
</evidence>
<keyword evidence="5 9" id="KW-1133">Transmembrane helix</keyword>
<proteinExistence type="inferred from homology"/>
<feature type="transmembrane region" description="Helical" evidence="9">
    <location>
        <begin position="91"/>
        <end position="114"/>
    </location>
</feature>
<name>A0ABV5YX43_9ACTN</name>
<feature type="transmembrane region" description="Helical" evidence="9">
    <location>
        <begin position="380"/>
        <end position="399"/>
    </location>
</feature>
<feature type="transmembrane region" description="Helical" evidence="9">
    <location>
        <begin position="290"/>
        <end position="310"/>
    </location>
</feature>
<dbReference type="Pfam" id="PF07690">
    <property type="entry name" value="MFS_1"/>
    <property type="match status" value="1"/>
</dbReference>
<evidence type="ECO:0000256" key="3">
    <source>
        <dbReference type="ARBA" id="ARBA00022475"/>
    </source>
</evidence>
<dbReference type="PANTHER" id="PTHR23513">
    <property type="entry name" value="INTEGRAL MEMBRANE EFFLUX PROTEIN-RELATED"/>
    <property type="match status" value="1"/>
</dbReference>
<dbReference type="RefSeq" id="WP_378211660.1">
    <property type="nucleotide sequence ID" value="NZ_JBHLZP010000546.1"/>
</dbReference>
<feature type="transmembrane region" description="Helical" evidence="9">
    <location>
        <begin position="349"/>
        <end position="374"/>
    </location>
</feature>
<comment type="similarity">
    <text evidence="7">Belongs to the major facilitator superfamily. Drug:H(+) antiporter-3 (DHA3) (TC 2.A.1.21) family.</text>
</comment>
<accession>A0ABV5YX43</accession>
<protein>
    <recommendedName>
        <fullName evidence="8">Multidrug efflux pump Tap</fullName>
    </recommendedName>
</protein>
<keyword evidence="6 9" id="KW-0472">Membrane</keyword>
<organism evidence="11 12">
    <name type="scientific">Actinoallomurus acaciae</name>
    <dbReference type="NCBI Taxonomy" id="502577"/>
    <lineage>
        <taxon>Bacteria</taxon>
        <taxon>Bacillati</taxon>
        <taxon>Actinomycetota</taxon>
        <taxon>Actinomycetes</taxon>
        <taxon>Streptosporangiales</taxon>
        <taxon>Thermomonosporaceae</taxon>
        <taxon>Actinoallomurus</taxon>
    </lineage>
</organism>
<keyword evidence="12" id="KW-1185">Reference proteome</keyword>